<evidence type="ECO:0000313" key="2">
    <source>
        <dbReference type="EMBL" id="UXY14814.1"/>
    </source>
</evidence>
<evidence type="ECO:0000259" key="1">
    <source>
        <dbReference type="Pfam" id="PF13192"/>
    </source>
</evidence>
<protein>
    <submittedName>
        <fullName evidence="2">Thioredoxin family protein</fullName>
    </submittedName>
</protein>
<dbReference type="Pfam" id="PF13192">
    <property type="entry name" value="Thioredoxin_3"/>
    <property type="match status" value="1"/>
</dbReference>
<sequence>MRVTVYGPNTTYCHRAEVVVRQTLKAAGAAFEIETVRDCASLNCTEPPEIAIDGQMVSSGHIPTPAEVLGWLGRH</sequence>
<reference evidence="2" key="1">
    <citation type="submission" date="2022-10" db="EMBL/GenBank/DDBJ databases">
        <title>Chitiniphilus purpureus sp. nov., a novel chitin-degrading bacterium isolated from crawfish pond sediment.</title>
        <authorList>
            <person name="Li K."/>
        </authorList>
    </citation>
    <scope>NUCLEOTIDE SEQUENCE</scope>
    <source>
        <strain evidence="2">CD1</strain>
    </source>
</reference>
<keyword evidence="3" id="KW-1185">Reference proteome</keyword>
<organism evidence="2 3">
    <name type="scientific">Chitiniphilus purpureus</name>
    <dbReference type="NCBI Taxonomy" id="2981137"/>
    <lineage>
        <taxon>Bacteria</taxon>
        <taxon>Pseudomonadati</taxon>
        <taxon>Pseudomonadota</taxon>
        <taxon>Betaproteobacteria</taxon>
        <taxon>Neisseriales</taxon>
        <taxon>Chitinibacteraceae</taxon>
        <taxon>Chitiniphilus</taxon>
    </lineage>
</organism>
<dbReference type="InterPro" id="IPR012336">
    <property type="entry name" value="Thioredoxin-like_fold"/>
</dbReference>
<dbReference type="Gene3D" id="3.40.30.10">
    <property type="entry name" value="Glutaredoxin"/>
    <property type="match status" value="1"/>
</dbReference>
<accession>A0ABY6DKE3</accession>
<gene>
    <name evidence="2" type="ORF">N8I74_16050</name>
</gene>
<dbReference type="Proteomes" id="UP001061302">
    <property type="component" value="Chromosome"/>
</dbReference>
<evidence type="ECO:0000313" key="3">
    <source>
        <dbReference type="Proteomes" id="UP001061302"/>
    </source>
</evidence>
<name>A0ABY6DKE3_9NEIS</name>
<dbReference type="EMBL" id="CP106753">
    <property type="protein sequence ID" value="UXY14814.1"/>
    <property type="molecule type" value="Genomic_DNA"/>
</dbReference>
<dbReference type="RefSeq" id="WP_263124130.1">
    <property type="nucleotide sequence ID" value="NZ_CP106753.1"/>
</dbReference>
<proteinExistence type="predicted"/>
<feature type="domain" description="Thioredoxin-like fold" evidence="1">
    <location>
        <begin position="1"/>
        <end position="72"/>
    </location>
</feature>